<dbReference type="EMBL" id="MRCU01000010">
    <property type="protein sequence ID" value="RKK10974.1"/>
    <property type="molecule type" value="Genomic_DNA"/>
</dbReference>
<evidence type="ECO:0000313" key="1">
    <source>
        <dbReference type="EMBL" id="RKK10974.1"/>
    </source>
</evidence>
<proteinExistence type="predicted"/>
<evidence type="ECO:0000313" key="2">
    <source>
        <dbReference type="Proteomes" id="UP000270866"/>
    </source>
</evidence>
<name>A0A3L6N346_FUSOX</name>
<dbReference type="Proteomes" id="UP000270866">
    <property type="component" value="Unassembled WGS sequence"/>
</dbReference>
<accession>A0A3L6N346</accession>
<sequence length="53" mass="5882">MFVHEIDDRPRFTLPPACYLIAFPKLVVTVEVADQDGVRSLPRAASKALDGRV</sequence>
<comment type="caution">
    <text evidence="1">The sequence shown here is derived from an EMBL/GenBank/DDBJ whole genome shotgun (WGS) entry which is preliminary data.</text>
</comment>
<gene>
    <name evidence="1" type="ORF">BFJ65_g14968</name>
</gene>
<organism evidence="1 2">
    <name type="scientific">Fusarium oxysporum f. sp. cepae</name>
    <dbReference type="NCBI Taxonomy" id="396571"/>
    <lineage>
        <taxon>Eukaryota</taxon>
        <taxon>Fungi</taxon>
        <taxon>Dikarya</taxon>
        <taxon>Ascomycota</taxon>
        <taxon>Pezizomycotina</taxon>
        <taxon>Sordariomycetes</taxon>
        <taxon>Hypocreomycetidae</taxon>
        <taxon>Hypocreales</taxon>
        <taxon>Nectriaceae</taxon>
        <taxon>Fusarium</taxon>
        <taxon>Fusarium oxysporum species complex</taxon>
    </lineage>
</organism>
<reference evidence="1 2" key="1">
    <citation type="journal article" date="2018" name="Sci. Rep.">
        <title>Characterisation of pathogen-specific regions and novel effector candidates in Fusarium oxysporum f. sp. cepae.</title>
        <authorList>
            <person name="Armitage A.D."/>
            <person name="Taylor A."/>
            <person name="Sobczyk M.K."/>
            <person name="Baxter L."/>
            <person name="Greenfield B.P."/>
            <person name="Bates H.J."/>
            <person name="Wilson F."/>
            <person name="Jackson A.C."/>
            <person name="Ott S."/>
            <person name="Harrison R.J."/>
            <person name="Clarkson J.P."/>
        </authorList>
    </citation>
    <scope>NUCLEOTIDE SEQUENCE [LARGE SCALE GENOMIC DNA]</scope>
    <source>
        <strain evidence="1 2">FoC_Fus2</strain>
    </source>
</reference>
<protein>
    <submittedName>
        <fullName evidence="1">Uncharacterized protein</fullName>
    </submittedName>
</protein>
<dbReference type="AlphaFoldDB" id="A0A3L6N346"/>